<dbReference type="AlphaFoldDB" id="A0A6H1ZPE5"/>
<proteinExistence type="predicted"/>
<name>A0A6H1ZPE5_9ZZZZ</name>
<protein>
    <submittedName>
        <fullName evidence="1">Uncharacterized protein</fullName>
    </submittedName>
</protein>
<accession>A0A6H1ZPE5</accession>
<sequence length="53" mass="5909">MKEYLGDSVYAMTDDVDGIILTTENGKSTDPSNIIYLEPNVIEALLNFLERVS</sequence>
<organism evidence="1">
    <name type="scientific">viral metagenome</name>
    <dbReference type="NCBI Taxonomy" id="1070528"/>
    <lineage>
        <taxon>unclassified sequences</taxon>
        <taxon>metagenomes</taxon>
        <taxon>organismal metagenomes</taxon>
    </lineage>
</organism>
<reference evidence="1" key="1">
    <citation type="submission" date="2020-03" db="EMBL/GenBank/DDBJ databases">
        <title>The deep terrestrial virosphere.</title>
        <authorList>
            <person name="Holmfeldt K."/>
            <person name="Nilsson E."/>
            <person name="Simone D."/>
            <person name="Lopez-Fernandez M."/>
            <person name="Wu X."/>
            <person name="de Brujin I."/>
            <person name="Lundin D."/>
            <person name="Andersson A."/>
            <person name="Bertilsson S."/>
            <person name="Dopson M."/>
        </authorList>
    </citation>
    <scope>NUCLEOTIDE SEQUENCE</scope>
    <source>
        <strain evidence="2">MM415B00946</strain>
        <strain evidence="1">TM448A01495</strain>
        <strain evidence="3">TM448B00765</strain>
    </source>
</reference>
<gene>
    <name evidence="2" type="ORF">MM415B00946_0028</name>
    <name evidence="1" type="ORF">TM448A01495_0011</name>
    <name evidence="3" type="ORF">TM448B00765_0025</name>
</gene>
<dbReference type="EMBL" id="MT144655">
    <property type="protein sequence ID" value="QJH96553.1"/>
    <property type="molecule type" value="Genomic_DNA"/>
</dbReference>
<evidence type="ECO:0000313" key="2">
    <source>
        <dbReference type="EMBL" id="QJA61435.1"/>
    </source>
</evidence>
<dbReference type="EMBL" id="MT141441">
    <property type="protein sequence ID" value="QJA61435.1"/>
    <property type="molecule type" value="Genomic_DNA"/>
</dbReference>
<evidence type="ECO:0000313" key="3">
    <source>
        <dbReference type="EMBL" id="QJH96553.1"/>
    </source>
</evidence>
<dbReference type="EMBL" id="MT144156">
    <property type="protein sequence ID" value="QJA49803.1"/>
    <property type="molecule type" value="Genomic_DNA"/>
</dbReference>
<evidence type="ECO:0000313" key="1">
    <source>
        <dbReference type="EMBL" id="QJA49803.1"/>
    </source>
</evidence>